<evidence type="ECO:0000313" key="3">
    <source>
        <dbReference type="EMBL" id="PRX96167.1"/>
    </source>
</evidence>
<gene>
    <name evidence="3" type="ORF">CLV72_108173</name>
</gene>
<dbReference type="AlphaFoldDB" id="A0A2T0PXA1"/>
<feature type="signal peptide" evidence="2">
    <location>
        <begin position="1"/>
        <end position="23"/>
    </location>
</feature>
<feature type="region of interest" description="Disordered" evidence="1">
    <location>
        <begin position="31"/>
        <end position="59"/>
    </location>
</feature>
<sequence length="123" mass="12894">MNPRLLAAVALTAASLLTLGAVAAPAAAAAAPHAPCGSRPGDHDSDTGNTNTNSVRMRTGSSTSCNILGQAQRADRLNYYCYTRGNDGATWSYARNERTGVAGWIRDDLLADGGSFVWCPEYS</sequence>
<proteinExistence type="predicted"/>
<reference evidence="3 4" key="1">
    <citation type="submission" date="2018-03" db="EMBL/GenBank/DDBJ databases">
        <title>Genomic Encyclopedia of Archaeal and Bacterial Type Strains, Phase II (KMG-II): from individual species to whole genera.</title>
        <authorList>
            <person name="Goeker M."/>
        </authorList>
    </citation>
    <scope>NUCLEOTIDE SEQUENCE [LARGE SCALE GENOMIC DNA]</scope>
    <source>
        <strain evidence="3 4">DSM 45601</strain>
    </source>
</reference>
<protein>
    <recommendedName>
        <fullName evidence="5">SH3 domain-containing protein</fullName>
    </recommendedName>
</protein>
<dbReference type="Gene3D" id="2.30.30.40">
    <property type="entry name" value="SH3 Domains"/>
    <property type="match status" value="1"/>
</dbReference>
<feature type="compositionally biased region" description="Polar residues" evidence="1">
    <location>
        <begin position="47"/>
        <end position="59"/>
    </location>
</feature>
<evidence type="ECO:0000256" key="2">
    <source>
        <dbReference type="SAM" id="SignalP"/>
    </source>
</evidence>
<dbReference type="RefSeq" id="WP_106250861.1">
    <property type="nucleotide sequence ID" value="NZ_PVZC01000008.1"/>
</dbReference>
<name>A0A2T0PXA1_9ACTN</name>
<feature type="chain" id="PRO_5038818714" description="SH3 domain-containing protein" evidence="2">
    <location>
        <begin position="24"/>
        <end position="123"/>
    </location>
</feature>
<keyword evidence="2" id="KW-0732">Signal</keyword>
<accession>A0A2T0PXA1</accession>
<evidence type="ECO:0000256" key="1">
    <source>
        <dbReference type="SAM" id="MobiDB-lite"/>
    </source>
</evidence>
<evidence type="ECO:0008006" key="5">
    <source>
        <dbReference type="Google" id="ProtNLM"/>
    </source>
</evidence>
<organism evidence="3 4">
    <name type="scientific">Allonocardiopsis opalescens</name>
    <dbReference type="NCBI Taxonomy" id="1144618"/>
    <lineage>
        <taxon>Bacteria</taxon>
        <taxon>Bacillati</taxon>
        <taxon>Actinomycetota</taxon>
        <taxon>Actinomycetes</taxon>
        <taxon>Streptosporangiales</taxon>
        <taxon>Allonocardiopsis</taxon>
    </lineage>
</organism>
<evidence type="ECO:0000313" key="4">
    <source>
        <dbReference type="Proteomes" id="UP000237846"/>
    </source>
</evidence>
<keyword evidence="4" id="KW-1185">Reference proteome</keyword>
<dbReference type="Proteomes" id="UP000237846">
    <property type="component" value="Unassembled WGS sequence"/>
</dbReference>
<comment type="caution">
    <text evidence="3">The sequence shown here is derived from an EMBL/GenBank/DDBJ whole genome shotgun (WGS) entry which is preliminary data.</text>
</comment>
<dbReference type="EMBL" id="PVZC01000008">
    <property type="protein sequence ID" value="PRX96167.1"/>
    <property type="molecule type" value="Genomic_DNA"/>
</dbReference>
<dbReference type="OrthoDB" id="3697954at2"/>